<name>A0A1H5PTH5_9ACTN</name>
<evidence type="ECO:0000256" key="1">
    <source>
        <dbReference type="SAM" id="MobiDB-lite"/>
    </source>
</evidence>
<gene>
    <name evidence="3" type="ORF">SAMN04488561_5741</name>
</gene>
<feature type="region of interest" description="Disordered" evidence="1">
    <location>
        <begin position="34"/>
        <end position="158"/>
    </location>
</feature>
<accession>A0A1H5PTH5</accession>
<reference evidence="4" key="1">
    <citation type="submission" date="2016-10" db="EMBL/GenBank/DDBJ databases">
        <authorList>
            <person name="Varghese N."/>
            <person name="Submissions S."/>
        </authorList>
    </citation>
    <scope>NUCLEOTIDE SEQUENCE [LARGE SCALE GENOMIC DNA]</scope>
    <source>
        <strain evidence="4">DSM 45237</strain>
    </source>
</reference>
<dbReference type="OrthoDB" id="505641at2"/>
<protein>
    <submittedName>
        <fullName evidence="3">Uncharacterized protein</fullName>
    </submittedName>
</protein>
<dbReference type="AlphaFoldDB" id="A0A1H5PTH5"/>
<evidence type="ECO:0000313" key="3">
    <source>
        <dbReference type="EMBL" id="SEF17182.1"/>
    </source>
</evidence>
<evidence type="ECO:0000313" key="4">
    <source>
        <dbReference type="Proteomes" id="UP000181980"/>
    </source>
</evidence>
<keyword evidence="4" id="KW-1185">Reference proteome</keyword>
<dbReference type="RefSeq" id="WP_069112582.1">
    <property type="nucleotide sequence ID" value="NZ_FNUC01000004.1"/>
</dbReference>
<organism evidence="3 4">
    <name type="scientific">Jiangella alba</name>
    <dbReference type="NCBI Taxonomy" id="561176"/>
    <lineage>
        <taxon>Bacteria</taxon>
        <taxon>Bacillati</taxon>
        <taxon>Actinomycetota</taxon>
        <taxon>Actinomycetes</taxon>
        <taxon>Jiangellales</taxon>
        <taxon>Jiangellaceae</taxon>
        <taxon>Jiangella</taxon>
    </lineage>
</organism>
<sequence length="390" mass="41293">MPKYARSPARRTRRKIVVATTLVATVLVGGALASNALQSDGGSPTAIADDTVSSARFAGKSEESPSKDRPHRGHKWGWHKERPTPTPTPTPTPEETATSEPEPEPEPTETEEPEETQPPETEEPSTPEPDGPFPTADTTGPRTSDLKPSKGITTSEDGQVIEGLEVSSGIKVVNDDVTIRDVRLVFDAKYGLHIAKKNDGSCPTNVVIEYVEVTGTSQLDDESIAVYSPCPYTLRNSSVHDVGSAVRITNGAVITGNYIHANHYIPNSGAHRSAIGLNGGGDHTITGNNVDCEGPGCSGALVMYGDFSPVENVLIEGNLLNTTGSYCTYGGSVDSKKYPNASNVSYIDNQFGRKYSSDCGKYGPVTAWDGGNGNEWSGNVWADTGKPVGG</sequence>
<dbReference type="InterPro" id="IPR011050">
    <property type="entry name" value="Pectin_lyase_fold/virulence"/>
</dbReference>
<keyword evidence="2" id="KW-0732">Signal</keyword>
<proteinExistence type="predicted"/>
<evidence type="ECO:0000256" key="2">
    <source>
        <dbReference type="SAM" id="SignalP"/>
    </source>
</evidence>
<feature type="compositionally biased region" description="Basic and acidic residues" evidence="1">
    <location>
        <begin position="59"/>
        <end position="68"/>
    </location>
</feature>
<dbReference type="EMBL" id="FNUC01000004">
    <property type="protein sequence ID" value="SEF17182.1"/>
    <property type="molecule type" value="Genomic_DNA"/>
</dbReference>
<dbReference type="Proteomes" id="UP000181980">
    <property type="component" value="Unassembled WGS sequence"/>
</dbReference>
<feature type="chain" id="PRO_5010354130" evidence="2">
    <location>
        <begin position="34"/>
        <end position="390"/>
    </location>
</feature>
<feature type="signal peptide" evidence="2">
    <location>
        <begin position="1"/>
        <end position="33"/>
    </location>
</feature>
<dbReference type="SUPFAM" id="SSF51126">
    <property type="entry name" value="Pectin lyase-like"/>
    <property type="match status" value="1"/>
</dbReference>
<dbReference type="STRING" id="561176.SAMN04488561_5741"/>
<feature type="compositionally biased region" description="Acidic residues" evidence="1">
    <location>
        <begin position="101"/>
        <end position="125"/>
    </location>
</feature>